<evidence type="ECO:0000256" key="2">
    <source>
        <dbReference type="ARBA" id="ARBA00022525"/>
    </source>
</evidence>
<gene>
    <name evidence="9" type="ORF">VMCG_05641</name>
</gene>
<proteinExistence type="predicted"/>
<protein>
    <recommendedName>
        <fullName evidence="8">AA1-like domain-containing protein</fullName>
    </recommendedName>
</protein>
<comment type="subcellular location">
    <subcellularLocation>
        <location evidence="1">Secreted</location>
    </subcellularLocation>
</comment>
<organism evidence="9 10">
    <name type="scientific">Cytospora schulzeri</name>
    <dbReference type="NCBI Taxonomy" id="448051"/>
    <lineage>
        <taxon>Eukaryota</taxon>
        <taxon>Fungi</taxon>
        <taxon>Dikarya</taxon>
        <taxon>Ascomycota</taxon>
        <taxon>Pezizomycotina</taxon>
        <taxon>Sordariomycetes</taxon>
        <taxon>Sordariomycetidae</taxon>
        <taxon>Diaporthales</taxon>
        <taxon>Cytosporaceae</taxon>
        <taxon>Cytospora</taxon>
    </lineage>
</organism>
<dbReference type="AlphaFoldDB" id="A0A423WES1"/>
<evidence type="ECO:0000256" key="1">
    <source>
        <dbReference type="ARBA" id="ARBA00004613"/>
    </source>
</evidence>
<keyword evidence="2" id="KW-0964">Secreted</keyword>
<evidence type="ECO:0000256" key="3">
    <source>
        <dbReference type="ARBA" id="ARBA00022729"/>
    </source>
</evidence>
<feature type="region of interest" description="Disordered" evidence="6">
    <location>
        <begin position="39"/>
        <end position="65"/>
    </location>
</feature>
<reference evidence="9 10" key="1">
    <citation type="submission" date="2015-09" db="EMBL/GenBank/DDBJ databases">
        <title>Host preference determinants of Valsa canker pathogens revealed by comparative genomics.</title>
        <authorList>
            <person name="Yin Z."/>
            <person name="Huang L."/>
        </authorList>
    </citation>
    <scope>NUCLEOTIDE SEQUENCE [LARGE SCALE GENOMIC DNA]</scope>
    <source>
        <strain evidence="9 10">03-1</strain>
    </source>
</reference>
<dbReference type="EMBL" id="LKEA01000018">
    <property type="protein sequence ID" value="ROW01902.1"/>
    <property type="molecule type" value="Genomic_DNA"/>
</dbReference>
<evidence type="ECO:0000256" key="5">
    <source>
        <dbReference type="PROSITE-ProRule" id="PRU01243"/>
    </source>
</evidence>
<dbReference type="Proteomes" id="UP000283895">
    <property type="component" value="Unassembled WGS sequence"/>
</dbReference>
<sequence length="194" mass="19869">MHFTPVLALAGLAAAAPYSNNTLLARGYNSTLPTLVARNETGLPVPPPAGPPPAGPPAGLPAGLKYRRGQTYSNATMSAEVTNLSVEEKLVGNTLNVESIVSVYFNLNSNITCTAENPGTDGAVFPCGSTPYSFGLLEGTSTDFALALYHAADASTTHTGKADVPTTCHAGGSSTAGSYEVCYQVSPSTDISLE</sequence>
<dbReference type="OrthoDB" id="3928926at2759"/>
<comment type="caution">
    <text evidence="5">Lacks conserved residue(s) required for the propagation of feature annotation.</text>
</comment>
<accession>A0A423WES1</accession>
<comment type="caution">
    <text evidence="9">The sequence shown here is derived from an EMBL/GenBank/DDBJ whole genome shotgun (WGS) entry which is preliminary data.</text>
</comment>
<dbReference type="Pfam" id="PF16541">
    <property type="entry name" value="AltA1"/>
    <property type="match status" value="1"/>
</dbReference>
<feature type="signal peptide" evidence="7">
    <location>
        <begin position="1"/>
        <end position="15"/>
    </location>
</feature>
<evidence type="ECO:0000259" key="8">
    <source>
        <dbReference type="PROSITE" id="PS51895"/>
    </source>
</evidence>
<dbReference type="PROSITE" id="PS51895">
    <property type="entry name" value="AA1"/>
    <property type="match status" value="1"/>
</dbReference>
<feature type="domain" description="AA1-like" evidence="8">
    <location>
        <begin position="74"/>
        <end position="194"/>
    </location>
</feature>
<evidence type="ECO:0000313" key="9">
    <source>
        <dbReference type="EMBL" id="ROW01902.1"/>
    </source>
</evidence>
<keyword evidence="4" id="KW-1015">Disulfide bond</keyword>
<evidence type="ECO:0000313" key="10">
    <source>
        <dbReference type="Proteomes" id="UP000283895"/>
    </source>
</evidence>
<name>A0A423WES1_9PEZI</name>
<dbReference type="GO" id="GO:0005576">
    <property type="term" value="C:extracellular region"/>
    <property type="evidence" value="ECO:0007669"/>
    <property type="project" value="UniProtKB-SubCell"/>
</dbReference>
<keyword evidence="3 7" id="KW-0732">Signal</keyword>
<dbReference type="Gene3D" id="2.40.350.20">
    <property type="match status" value="1"/>
</dbReference>
<feature type="compositionally biased region" description="Pro residues" evidence="6">
    <location>
        <begin position="44"/>
        <end position="59"/>
    </location>
</feature>
<evidence type="ECO:0000256" key="7">
    <source>
        <dbReference type="SAM" id="SignalP"/>
    </source>
</evidence>
<keyword evidence="10" id="KW-1185">Reference proteome</keyword>
<evidence type="ECO:0000256" key="4">
    <source>
        <dbReference type="ARBA" id="ARBA00023157"/>
    </source>
</evidence>
<evidence type="ECO:0000256" key="6">
    <source>
        <dbReference type="SAM" id="MobiDB-lite"/>
    </source>
</evidence>
<feature type="chain" id="PRO_5019411203" description="AA1-like domain-containing protein" evidence="7">
    <location>
        <begin position="16"/>
        <end position="194"/>
    </location>
</feature>
<dbReference type="InterPro" id="IPR032382">
    <property type="entry name" value="AltA1"/>
</dbReference>